<evidence type="ECO:0000256" key="5">
    <source>
        <dbReference type="ARBA" id="ARBA00023136"/>
    </source>
</evidence>
<feature type="transmembrane region" description="Helical" evidence="7">
    <location>
        <begin position="226"/>
        <end position="243"/>
    </location>
</feature>
<feature type="transmembrane region" description="Helical" evidence="7">
    <location>
        <begin position="33"/>
        <end position="55"/>
    </location>
</feature>
<dbReference type="Pfam" id="PF00950">
    <property type="entry name" value="ABC-3"/>
    <property type="match status" value="1"/>
</dbReference>
<dbReference type="EMBL" id="JAQIBD010000005">
    <property type="protein sequence ID" value="MDM5272642.1"/>
    <property type="molecule type" value="Genomic_DNA"/>
</dbReference>
<accession>A0ABT7R0L4</accession>
<dbReference type="SUPFAM" id="SSF81345">
    <property type="entry name" value="ABC transporter involved in vitamin B12 uptake, BtuC"/>
    <property type="match status" value="1"/>
</dbReference>
<evidence type="ECO:0000313" key="9">
    <source>
        <dbReference type="Proteomes" id="UP001169069"/>
    </source>
</evidence>
<evidence type="ECO:0000256" key="2">
    <source>
        <dbReference type="ARBA" id="ARBA00008034"/>
    </source>
</evidence>
<organism evidence="8 9">
    <name type="scientific">Sulfurovum zhangzhouensis</name>
    <dbReference type="NCBI Taxonomy" id="3019067"/>
    <lineage>
        <taxon>Bacteria</taxon>
        <taxon>Pseudomonadati</taxon>
        <taxon>Campylobacterota</taxon>
        <taxon>Epsilonproteobacteria</taxon>
        <taxon>Campylobacterales</taxon>
        <taxon>Sulfurovaceae</taxon>
        <taxon>Sulfurovum</taxon>
    </lineage>
</organism>
<dbReference type="RefSeq" id="WP_289414482.1">
    <property type="nucleotide sequence ID" value="NZ_JAQIBD010000005.1"/>
</dbReference>
<feature type="transmembrane region" description="Helical" evidence="7">
    <location>
        <begin position="85"/>
        <end position="104"/>
    </location>
</feature>
<keyword evidence="4 7" id="KW-1133">Transmembrane helix</keyword>
<comment type="caution">
    <text evidence="8">The sequence shown here is derived from an EMBL/GenBank/DDBJ whole genome shotgun (WGS) entry which is preliminary data.</text>
</comment>
<evidence type="ECO:0000256" key="7">
    <source>
        <dbReference type="SAM" id="Phobius"/>
    </source>
</evidence>
<comment type="similarity">
    <text evidence="2 6">Belongs to the ABC-3 integral membrane protein family.</text>
</comment>
<keyword evidence="5 7" id="KW-0472">Membrane</keyword>
<proteinExistence type="inferred from homology"/>
<keyword evidence="6" id="KW-0813">Transport</keyword>
<feature type="transmembrane region" description="Helical" evidence="7">
    <location>
        <begin position="61"/>
        <end position="78"/>
    </location>
</feature>
<reference evidence="8" key="1">
    <citation type="submission" date="2023-01" db="EMBL/GenBank/DDBJ databases">
        <title>Sulfurovum sp. zt1-1 genome assembly.</title>
        <authorList>
            <person name="Wang J."/>
        </authorList>
    </citation>
    <scope>NUCLEOTIDE SEQUENCE</scope>
    <source>
        <strain evidence="8">Zt1-1</strain>
    </source>
</reference>
<dbReference type="PANTHER" id="PTHR30477:SF19">
    <property type="entry name" value="METAL ABC TRANSPORTER PERMEASE"/>
    <property type="match status" value="1"/>
</dbReference>
<feature type="transmembrane region" description="Helical" evidence="7">
    <location>
        <begin position="201"/>
        <end position="221"/>
    </location>
</feature>
<evidence type="ECO:0000256" key="4">
    <source>
        <dbReference type="ARBA" id="ARBA00022989"/>
    </source>
</evidence>
<keyword evidence="9" id="KW-1185">Reference proteome</keyword>
<name>A0ABT7R0L4_9BACT</name>
<evidence type="ECO:0000256" key="6">
    <source>
        <dbReference type="RuleBase" id="RU003943"/>
    </source>
</evidence>
<evidence type="ECO:0000256" key="1">
    <source>
        <dbReference type="ARBA" id="ARBA00004141"/>
    </source>
</evidence>
<protein>
    <submittedName>
        <fullName evidence="8">Metal ABC transporter permease</fullName>
    </submittedName>
</protein>
<feature type="transmembrane region" description="Helical" evidence="7">
    <location>
        <begin position="160"/>
        <end position="189"/>
    </location>
</feature>
<comment type="subcellular location">
    <subcellularLocation>
        <location evidence="6">Cell membrane</location>
        <topology evidence="6">Multi-pass membrane protein</topology>
    </subcellularLocation>
    <subcellularLocation>
        <location evidence="1">Membrane</location>
        <topology evidence="1">Multi-pass membrane protein</topology>
    </subcellularLocation>
</comment>
<feature type="transmembrane region" description="Helical" evidence="7">
    <location>
        <begin position="6"/>
        <end position="26"/>
    </location>
</feature>
<dbReference type="InterPro" id="IPR037294">
    <property type="entry name" value="ABC_BtuC-like"/>
</dbReference>
<evidence type="ECO:0000313" key="8">
    <source>
        <dbReference type="EMBL" id="MDM5272642.1"/>
    </source>
</evidence>
<sequence>MQLIEILWPSFILIVFLVFIHVVLGMEIIKRGVIFTDLAIGQMAAVGMAISIGFLDGNYQTLLTLFFAMLGALLVTYATRYVEHIEAFIGILYAFGASSIMILLSNSPQGTELFTKLSAVDILFVSPNDLIIPAILYSMIAILMFSLYRKMTGMVRELSFFILLALTVTSSVQLAGVLVVFVLLVAPALIALSQQKFTPLYVAWGSGLFFSCMALVVSYYFDLPTGYSIVFFQSFGAVGYLLISPRR</sequence>
<gene>
    <name evidence="8" type="ORF">PGH07_10710</name>
</gene>
<dbReference type="InterPro" id="IPR001626">
    <property type="entry name" value="ABC_TroCD"/>
</dbReference>
<feature type="transmembrane region" description="Helical" evidence="7">
    <location>
        <begin position="130"/>
        <end position="148"/>
    </location>
</feature>
<dbReference type="PANTHER" id="PTHR30477">
    <property type="entry name" value="ABC-TRANSPORTER METAL-BINDING PROTEIN"/>
    <property type="match status" value="1"/>
</dbReference>
<evidence type="ECO:0000256" key="3">
    <source>
        <dbReference type="ARBA" id="ARBA00022692"/>
    </source>
</evidence>
<dbReference type="Proteomes" id="UP001169069">
    <property type="component" value="Unassembled WGS sequence"/>
</dbReference>
<keyword evidence="3 6" id="KW-0812">Transmembrane</keyword>